<protein>
    <submittedName>
        <fullName evidence="3">PepSY domain-containing protein</fullName>
    </submittedName>
</protein>
<feature type="non-terminal residue" evidence="3">
    <location>
        <position position="136"/>
    </location>
</feature>
<evidence type="ECO:0000313" key="4">
    <source>
        <dbReference type="Proteomes" id="UP000695802"/>
    </source>
</evidence>
<dbReference type="RefSeq" id="WP_206231150.1">
    <property type="nucleotide sequence ID" value="NZ_JAFIWB010000043.1"/>
</dbReference>
<reference evidence="3 4" key="1">
    <citation type="submission" date="2021-02" db="EMBL/GenBank/DDBJ databases">
        <title>Taxonomically Unique Crown Gall-Associated Xanthomonas Stains Have Deficiency in Virulence Repertories.</title>
        <authorList>
            <person name="Mafakheri H."/>
            <person name="Taghavi S.M."/>
            <person name="Dimkic I."/>
            <person name="Nemanja K."/>
            <person name="Osdaghi E."/>
        </authorList>
    </citation>
    <scope>NUCLEOTIDE SEQUENCE [LARGE SCALE GENOMIC DNA]</scope>
    <source>
        <strain evidence="3 4">FX4</strain>
    </source>
</reference>
<sequence length="136" mass="14387">MNDTNKILSRPLLAMSLSLALAVGSAHAQAPAPGGPALTQAQVKALLSEQGYTKLDKLKFEDGLWKTEATSGDGKRGDVRVGARGGRIYAEGLPSKLSEAEIRAALTAAGYTQVHDLKYEDGLWEARAHSATGQRV</sequence>
<evidence type="ECO:0000256" key="1">
    <source>
        <dbReference type="SAM" id="SignalP"/>
    </source>
</evidence>
<organism evidence="3 4">
    <name type="scientific">Xanthomonas bonasiae</name>
    <dbReference type="NCBI Taxonomy" id="2810351"/>
    <lineage>
        <taxon>Bacteria</taxon>
        <taxon>Pseudomonadati</taxon>
        <taxon>Pseudomonadota</taxon>
        <taxon>Gammaproteobacteria</taxon>
        <taxon>Lysobacterales</taxon>
        <taxon>Lysobacteraceae</taxon>
        <taxon>Xanthomonas</taxon>
    </lineage>
</organism>
<proteinExistence type="predicted"/>
<dbReference type="Proteomes" id="UP000695802">
    <property type="component" value="Unassembled WGS sequence"/>
</dbReference>
<dbReference type="EMBL" id="JAFIWB010000043">
    <property type="protein sequence ID" value="MBN6104854.1"/>
    <property type="molecule type" value="Genomic_DNA"/>
</dbReference>
<name>A0ABS3B8B2_9XANT</name>
<comment type="caution">
    <text evidence="3">The sequence shown here is derived from an EMBL/GenBank/DDBJ whole genome shotgun (WGS) entry which is preliminary data.</text>
</comment>
<accession>A0ABS3B8B2</accession>
<feature type="domain" description="PepSY" evidence="2">
    <location>
        <begin position="16"/>
        <end position="88"/>
    </location>
</feature>
<evidence type="ECO:0000313" key="3">
    <source>
        <dbReference type="EMBL" id="MBN6104854.1"/>
    </source>
</evidence>
<feature type="chain" id="PRO_5045716974" evidence="1">
    <location>
        <begin position="29"/>
        <end position="136"/>
    </location>
</feature>
<evidence type="ECO:0000259" key="2">
    <source>
        <dbReference type="Pfam" id="PF13670"/>
    </source>
</evidence>
<keyword evidence="1" id="KW-0732">Signal</keyword>
<feature type="signal peptide" evidence="1">
    <location>
        <begin position="1"/>
        <end position="28"/>
    </location>
</feature>
<gene>
    <name evidence="3" type="ORF">JR064_22065</name>
</gene>
<dbReference type="InterPro" id="IPR025711">
    <property type="entry name" value="PepSY"/>
</dbReference>
<dbReference type="Pfam" id="PF13670">
    <property type="entry name" value="PepSY_2"/>
    <property type="match status" value="1"/>
</dbReference>
<keyword evidence="4" id="KW-1185">Reference proteome</keyword>